<evidence type="ECO:0000256" key="6">
    <source>
        <dbReference type="PIRSR" id="PIRSR600821-52"/>
    </source>
</evidence>
<sequence length="374" mass="41826">MRCWIELSRKALIENYRIFERVSSPSELMPVIKSNAYGHGLKEVYAALCSVVAPTWLGVNYVEEAEELRSFGYQGSILVVGPVPQSLYEQAARARADIFIGDLFSLETWLQLPLKPKIHIKIDTGMSRQGFEPEMLPKILETLKPFKSDIVGLASHFANVEDVVELSYAHKQLERFEQGRKALDTAGLHIKTHIASSASTLLLEQAHFNITRVGISMFGLWPSQATRLSYLQTHDKLENLKPVLSWLTEVALTKTVREGDCIGYGCTYKAMKDMTIAVLPVGYYEGYPRIASGRGSYVLIKGKRCPIVGRICMNMMMVDISHLSKVQTGDRVTLIGSDGSETIDAETLGAWAETIHYEVLTCLNPRIPRKVLDD</sequence>
<dbReference type="AlphaFoldDB" id="A0A1Y6CJD4"/>
<name>A0A1Y6CJD4_9BACT</name>
<dbReference type="HAMAP" id="MF_01201">
    <property type="entry name" value="Ala_racemase"/>
    <property type="match status" value="1"/>
</dbReference>
<dbReference type="CDD" id="cd00430">
    <property type="entry name" value="PLPDE_III_AR"/>
    <property type="match status" value="1"/>
</dbReference>
<evidence type="ECO:0000259" key="7">
    <source>
        <dbReference type="SMART" id="SM01005"/>
    </source>
</evidence>
<comment type="cofactor">
    <cofactor evidence="1 4 5">
        <name>pyridoxal 5'-phosphate</name>
        <dbReference type="ChEBI" id="CHEBI:597326"/>
    </cofactor>
</comment>
<feature type="active site" description="Proton acceptor; specific for L-alanine" evidence="4">
    <location>
        <position position="264"/>
    </location>
</feature>
<gene>
    <name evidence="8" type="ORF">SAMN06296036_12362</name>
</gene>
<dbReference type="PANTHER" id="PTHR30511:SF0">
    <property type="entry name" value="ALANINE RACEMASE, CATABOLIC-RELATED"/>
    <property type="match status" value="1"/>
</dbReference>
<feature type="binding site" evidence="4 6">
    <location>
        <position position="128"/>
    </location>
    <ligand>
        <name>substrate</name>
    </ligand>
</feature>
<feature type="binding site" evidence="4 6">
    <location>
        <position position="313"/>
    </location>
    <ligand>
        <name>substrate</name>
    </ligand>
</feature>
<dbReference type="PROSITE" id="PS00395">
    <property type="entry name" value="ALANINE_RACEMASE"/>
    <property type="match status" value="1"/>
</dbReference>
<comment type="similarity">
    <text evidence="4">Belongs to the alanine racemase family.</text>
</comment>
<evidence type="ECO:0000256" key="2">
    <source>
        <dbReference type="ARBA" id="ARBA00022898"/>
    </source>
</evidence>
<dbReference type="SMART" id="SM01005">
    <property type="entry name" value="Ala_racemase_C"/>
    <property type="match status" value="1"/>
</dbReference>
<dbReference type="PRINTS" id="PR00992">
    <property type="entry name" value="ALARACEMASE"/>
</dbReference>
<dbReference type="Pfam" id="PF00842">
    <property type="entry name" value="Ala_racemase_C"/>
    <property type="match status" value="1"/>
</dbReference>
<dbReference type="GO" id="GO:0030170">
    <property type="term" value="F:pyridoxal phosphate binding"/>
    <property type="evidence" value="ECO:0007669"/>
    <property type="project" value="UniProtKB-UniRule"/>
</dbReference>
<dbReference type="UniPathway" id="UPA00042">
    <property type="reaction ID" value="UER00497"/>
</dbReference>
<evidence type="ECO:0000256" key="5">
    <source>
        <dbReference type="PIRSR" id="PIRSR600821-50"/>
    </source>
</evidence>
<protein>
    <recommendedName>
        <fullName evidence="4">Alanine racemase</fullName>
        <ecNumber evidence="4">5.1.1.1</ecNumber>
    </recommendedName>
</protein>
<dbReference type="InterPro" id="IPR029066">
    <property type="entry name" value="PLP-binding_barrel"/>
</dbReference>
<dbReference type="PANTHER" id="PTHR30511">
    <property type="entry name" value="ALANINE RACEMASE"/>
    <property type="match status" value="1"/>
</dbReference>
<dbReference type="GO" id="GO:0005829">
    <property type="term" value="C:cytosol"/>
    <property type="evidence" value="ECO:0007669"/>
    <property type="project" value="TreeGrafter"/>
</dbReference>
<dbReference type="InterPro" id="IPR009006">
    <property type="entry name" value="Ala_racemase/Decarboxylase_C"/>
</dbReference>
<dbReference type="InterPro" id="IPR020622">
    <property type="entry name" value="Ala_racemase_pyridoxalP-BS"/>
</dbReference>
<feature type="active site" description="Proton acceptor; specific for D-alanine" evidence="4">
    <location>
        <position position="33"/>
    </location>
</feature>
<keyword evidence="9" id="KW-1185">Reference proteome</keyword>
<evidence type="ECO:0000256" key="1">
    <source>
        <dbReference type="ARBA" id="ARBA00001933"/>
    </source>
</evidence>
<comment type="pathway">
    <text evidence="4">Amino-acid biosynthesis; D-alanine biosynthesis; D-alanine from L-alanine: step 1/1.</text>
</comment>
<dbReference type="STRING" id="1513793.SAMN06296036_12362"/>
<dbReference type="NCBIfam" id="TIGR00492">
    <property type="entry name" value="alr"/>
    <property type="match status" value="1"/>
</dbReference>
<dbReference type="EMBL" id="FWZT01000023">
    <property type="protein sequence ID" value="SMF66735.1"/>
    <property type="molecule type" value="Genomic_DNA"/>
</dbReference>
<dbReference type="SUPFAM" id="SSF51419">
    <property type="entry name" value="PLP-binding barrel"/>
    <property type="match status" value="1"/>
</dbReference>
<proteinExistence type="inferred from homology"/>
<dbReference type="Gene3D" id="2.40.37.10">
    <property type="entry name" value="Lyase, Ornithine Decarboxylase, Chain A, domain 1"/>
    <property type="match status" value="1"/>
</dbReference>
<dbReference type="Pfam" id="PF01168">
    <property type="entry name" value="Ala_racemase_N"/>
    <property type="match status" value="1"/>
</dbReference>
<dbReference type="Gene3D" id="3.20.20.10">
    <property type="entry name" value="Alanine racemase"/>
    <property type="match status" value="1"/>
</dbReference>
<dbReference type="InterPro" id="IPR001608">
    <property type="entry name" value="Ala_racemase_N"/>
</dbReference>
<keyword evidence="2 4" id="KW-0663">Pyridoxal phosphate</keyword>
<accession>A0A1Y6CJD4</accession>
<evidence type="ECO:0000313" key="8">
    <source>
        <dbReference type="EMBL" id="SMF66735.1"/>
    </source>
</evidence>
<keyword evidence="3 4" id="KW-0413">Isomerase</keyword>
<reference evidence="9" key="1">
    <citation type="submission" date="2017-04" db="EMBL/GenBank/DDBJ databases">
        <authorList>
            <person name="Varghese N."/>
            <person name="Submissions S."/>
        </authorList>
    </citation>
    <scope>NUCLEOTIDE SEQUENCE [LARGE SCALE GENOMIC DNA]</scope>
    <source>
        <strain evidence="9">RKEM611</strain>
    </source>
</reference>
<comment type="function">
    <text evidence="4">Catalyzes the interconversion of L-alanine and D-alanine. May also act on other amino acids.</text>
</comment>
<evidence type="ECO:0000256" key="3">
    <source>
        <dbReference type="ARBA" id="ARBA00023235"/>
    </source>
</evidence>
<organism evidence="8 9">
    <name type="scientific">Pseudobacteriovorax antillogorgiicola</name>
    <dbReference type="NCBI Taxonomy" id="1513793"/>
    <lineage>
        <taxon>Bacteria</taxon>
        <taxon>Pseudomonadati</taxon>
        <taxon>Bdellovibrionota</taxon>
        <taxon>Oligoflexia</taxon>
        <taxon>Oligoflexales</taxon>
        <taxon>Pseudobacteriovoracaceae</taxon>
        <taxon>Pseudobacteriovorax</taxon>
    </lineage>
</organism>
<dbReference type="InterPro" id="IPR011079">
    <property type="entry name" value="Ala_racemase_C"/>
</dbReference>
<dbReference type="Proteomes" id="UP000192907">
    <property type="component" value="Unassembled WGS sequence"/>
</dbReference>
<dbReference type="EC" id="5.1.1.1" evidence="4"/>
<evidence type="ECO:0000313" key="9">
    <source>
        <dbReference type="Proteomes" id="UP000192907"/>
    </source>
</evidence>
<dbReference type="OrthoDB" id="5297419at2"/>
<evidence type="ECO:0000256" key="4">
    <source>
        <dbReference type="HAMAP-Rule" id="MF_01201"/>
    </source>
</evidence>
<feature type="modified residue" description="N6-(pyridoxal phosphate)lysine" evidence="4 5">
    <location>
        <position position="33"/>
    </location>
</feature>
<feature type="domain" description="Alanine racemase C-terminal" evidence="7">
    <location>
        <begin position="243"/>
        <end position="372"/>
    </location>
</feature>
<dbReference type="RefSeq" id="WP_132323657.1">
    <property type="nucleotide sequence ID" value="NZ_FWZT01000023.1"/>
</dbReference>
<comment type="catalytic activity">
    <reaction evidence="4">
        <text>L-alanine = D-alanine</text>
        <dbReference type="Rhea" id="RHEA:20249"/>
        <dbReference type="ChEBI" id="CHEBI:57416"/>
        <dbReference type="ChEBI" id="CHEBI:57972"/>
        <dbReference type="EC" id="5.1.1.1"/>
    </reaction>
</comment>
<dbReference type="InterPro" id="IPR000821">
    <property type="entry name" value="Ala_racemase"/>
</dbReference>
<dbReference type="GO" id="GO:0030632">
    <property type="term" value="P:D-alanine biosynthetic process"/>
    <property type="evidence" value="ECO:0007669"/>
    <property type="project" value="UniProtKB-UniRule"/>
</dbReference>
<dbReference type="GO" id="GO:0008784">
    <property type="term" value="F:alanine racemase activity"/>
    <property type="evidence" value="ECO:0007669"/>
    <property type="project" value="UniProtKB-UniRule"/>
</dbReference>
<dbReference type="SUPFAM" id="SSF50621">
    <property type="entry name" value="Alanine racemase C-terminal domain-like"/>
    <property type="match status" value="1"/>
</dbReference>